<dbReference type="PRINTS" id="PR00364">
    <property type="entry name" value="DISEASERSIST"/>
</dbReference>
<dbReference type="InterPro" id="IPR038005">
    <property type="entry name" value="RX-like_CC"/>
</dbReference>
<evidence type="ECO:0000256" key="2">
    <source>
        <dbReference type="ARBA" id="ARBA00022741"/>
    </source>
</evidence>
<dbReference type="EMBL" id="CP144695">
    <property type="protein sequence ID" value="WVZ05873.1"/>
    <property type="molecule type" value="Genomic_DNA"/>
</dbReference>
<dbReference type="InterPro" id="IPR041118">
    <property type="entry name" value="Rx_N"/>
</dbReference>
<dbReference type="GO" id="GO:0006952">
    <property type="term" value="P:defense response"/>
    <property type="evidence" value="ECO:0007669"/>
    <property type="project" value="UniProtKB-KW"/>
</dbReference>
<dbReference type="CDD" id="cd14798">
    <property type="entry name" value="RX-CC_like"/>
    <property type="match status" value="1"/>
</dbReference>
<dbReference type="PANTHER" id="PTHR19338:SF66">
    <property type="entry name" value="NB-ARC DOMAIN-CONTAINING PROTEIN"/>
    <property type="match status" value="1"/>
</dbReference>
<evidence type="ECO:0000313" key="6">
    <source>
        <dbReference type="EMBL" id="WVZ05873.1"/>
    </source>
</evidence>
<feature type="domain" description="Disease resistance N-terminal" evidence="5">
    <location>
        <begin position="24"/>
        <end position="103"/>
    </location>
</feature>
<dbReference type="Pfam" id="PF18052">
    <property type="entry name" value="Rx_N"/>
    <property type="match status" value="1"/>
</dbReference>
<reference evidence="6 7" key="1">
    <citation type="journal article" date="2023" name="Life. Sci Alliance">
        <title>Evolutionary insights into 3D genome organization and epigenetic landscape of Vigna mungo.</title>
        <authorList>
            <person name="Junaid A."/>
            <person name="Singh B."/>
            <person name="Bhatia S."/>
        </authorList>
    </citation>
    <scope>NUCLEOTIDE SEQUENCE [LARGE SCALE GENOMIC DNA]</scope>
    <source>
        <strain evidence="6">Urdbean</strain>
    </source>
</reference>
<dbReference type="InterPro" id="IPR027417">
    <property type="entry name" value="P-loop_NTPase"/>
</dbReference>
<evidence type="ECO:0000313" key="7">
    <source>
        <dbReference type="Proteomes" id="UP001374535"/>
    </source>
</evidence>
<feature type="domain" description="NB-ARC" evidence="4">
    <location>
        <begin position="178"/>
        <end position="354"/>
    </location>
</feature>
<organism evidence="6 7">
    <name type="scientific">Vigna mungo</name>
    <name type="common">Black gram</name>
    <name type="synonym">Phaseolus mungo</name>
    <dbReference type="NCBI Taxonomy" id="3915"/>
    <lineage>
        <taxon>Eukaryota</taxon>
        <taxon>Viridiplantae</taxon>
        <taxon>Streptophyta</taxon>
        <taxon>Embryophyta</taxon>
        <taxon>Tracheophyta</taxon>
        <taxon>Spermatophyta</taxon>
        <taxon>Magnoliopsida</taxon>
        <taxon>eudicotyledons</taxon>
        <taxon>Gunneridae</taxon>
        <taxon>Pentapetalae</taxon>
        <taxon>rosids</taxon>
        <taxon>fabids</taxon>
        <taxon>Fabales</taxon>
        <taxon>Fabaceae</taxon>
        <taxon>Papilionoideae</taxon>
        <taxon>50 kb inversion clade</taxon>
        <taxon>NPAAA clade</taxon>
        <taxon>indigoferoid/millettioid clade</taxon>
        <taxon>Phaseoleae</taxon>
        <taxon>Vigna</taxon>
    </lineage>
</organism>
<keyword evidence="7" id="KW-1185">Reference proteome</keyword>
<gene>
    <name evidence="6" type="ORF">V8G54_019219</name>
</gene>
<dbReference type="FunFam" id="3.40.50.300:FF:001091">
    <property type="entry name" value="Probable disease resistance protein At1g61300"/>
    <property type="match status" value="1"/>
</dbReference>
<dbReference type="InterPro" id="IPR002182">
    <property type="entry name" value="NB-ARC"/>
</dbReference>
<protein>
    <recommendedName>
        <fullName evidence="8">Disease resistance protein</fullName>
    </recommendedName>
</protein>
<dbReference type="Pfam" id="PF00931">
    <property type="entry name" value="NB-ARC"/>
    <property type="match status" value="1"/>
</dbReference>
<proteinExistence type="predicted"/>
<dbReference type="GO" id="GO:0043531">
    <property type="term" value="F:ADP binding"/>
    <property type="evidence" value="ECO:0007669"/>
    <property type="project" value="InterPro"/>
</dbReference>
<dbReference type="Gene3D" id="3.40.50.300">
    <property type="entry name" value="P-loop containing nucleotide triphosphate hydrolases"/>
    <property type="match status" value="1"/>
</dbReference>
<sequence>MGCEVLPHDFVLEGDRIIKMVEAVVSFAVDRLGDLLIEEARLLSGVSNKVKSMQNELKMMQCFLRDAESRQDESDTIKNYISEVRKLAYDAEDVIEIYAIKVAFGISIGTKNPLSRAKNIHKVGSELITINSRISDLTRSLQTYGLTATKDNEEASEVKRQLRWSYSHIVDEFIVGLDKDINKVAEWLINENQDCRFVYICGMGGLGKTTLAKSIYHYNAIRRNFDGFAWAYISQQCKKRDVWEGILLKLISPTKEERDEITKMKDDELARKLFKVQQEKKCLIILDDIWSNEAWDILSPAFPSQNTKSKIVFTSRNKDISLHVNPEGLLHEPSCLNAEDSWALFKKKAFPRQDNPGT</sequence>
<dbReference type="SUPFAM" id="SSF52540">
    <property type="entry name" value="P-loop containing nucleoside triphosphate hydrolases"/>
    <property type="match status" value="1"/>
</dbReference>
<accession>A0AAQ3NC68</accession>
<evidence type="ECO:0000259" key="4">
    <source>
        <dbReference type="Pfam" id="PF00931"/>
    </source>
</evidence>
<keyword evidence="3" id="KW-0611">Plant defense</keyword>
<evidence type="ECO:0008006" key="8">
    <source>
        <dbReference type="Google" id="ProtNLM"/>
    </source>
</evidence>
<dbReference type="AlphaFoldDB" id="A0AAQ3NC68"/>
<dbReference type="PANTHER" id="PTHR19338">
    <property type="entry name" value="TRANSLOCASE OF INNER MITOCHONDRIAL MEMBRANE 13 HOMOLOG"/>
    <property type="match status" value="1"/>
</dbReference>
<keyword evidence="1" id="KW-0677">Repeat</keyword>
<evidence type="ECO:0000256" key="3">
    <source>
        <dbReference type="ARBA" id="ARBA00022821"/>
    </source>
</evidence>
<keyword evidence="2" id="KW-0547">Nucleotide-binding</keyword>
<name>A0AAQ3NC68_VIGMU</name>
<dbReference type="Proteomes" id="UP001374535">
    <property type="component" value="Chromosome 6"/>
</dbReference>
<evidence type="ECO:0000259" key="5">
    <source>
        <dbReference type="Pfam" id="PF18052"/>
    </source>
</evidence>
<dbReference type="Gene3D" id="1.20.5.4130">
    <property type="match status" value="1"/>
</dbReference>
<evidence type="ECO:0000256" key="1">
    <source>
        <dbReference type="ARBA" id="ARBA00022737"/>
    </source>
</evidence>